<feature type="region of interest" description="Disordered" evidence="1">
    <location>
        <begin position="117"/>
        <end position="189"/>
    </location>
</feature>
<dbReference type="HOGENOM" id="CLU_1062833_0_0_1"/>
<proteinExistence type="predicted"/>
<evidence type="ECO:0000313" key="2">
    <source>
        <dbReference type="EMBL" id="EDO39073.1"/>
    </source>
</evidence>
<feature type="compositionally biased region" description="Polar residues" evidence="1">
    <location>
        <begin position="150"/>
        <end position="160"/>
    </location>
</feature>
<name>A7SB95_NEMVE</name>
<gene>
    <name evidence="2" type="ORF">NEMVEDRAFT_v1g209619</name>
</gene>
<sequence length="262" mass="26966">MPWAIQYATLNPQMTANPITVGPNVPYAVIPNPGVPLGNNFSSVMPSTMSPSLPFFVAPLAANQMPYPALPHLAGPGNALPLGQEGMVGPRPLNLPMPAINQGSVAMTSLTNSLSVMPSVAGPGRESRKEVVTIDLDDLPSPTLDKTKESQPSPSPQGDRSSSTSTEEVVTELEVAEAPRTGAPPSNEVHSYLTNHSGAMGAGPSVTSASPALTLAVLQNLLNARGGLAADAPVRPVSEGEAESAPLGDRVSQAEEPDEAIM</sequence>
<accession>A7SB95</accession>
<evidence type="ECO:0000256" key="1">
    <source>
        <dbReference type="SAM" id="MobiDB-lite"/>
    </source>
</evidence>
<feature type="region of interest" description="Disordered" evidence="1">
    <location>
        <begin position="231"/>
        <end position="262"/>
    </location>
</feature>
<dbReference type="InParanoid" id="A7SB95"/>
<dbReference type="Proteomes" id="UP000001593">
    <property type="component" value="Unassembled WGS sequence"/>
</dbReference>
<protein>
    <submittedName>
        <fullName evidence="2">Uncharacterized protein</fullName>
    </submittedName>
</protein>
<reference evidence="2 3" key="1">
    <citation type="journal article" date="2007" name="Science">
        <title>Sea anemone genome reveals ancestral eumetazoan gene repertoire and genomic organization.</title>
        <authorList>
            <person name="Putnam N.H."/>
            <person name="Srivastava M."/>
            <person name="Hellsten U."/>
            <person name="Dirks B."/>
            <person name="Chapman J."/>
            <person name="Salamov A."/>
            <person name="Terry A."/>
            <person name="Shapiro H."/>
            <person name="Lindquist E."/>
            <person name="Kapitonov V.V."/>
            <person name="Jurka J."/>
            <person name="Genikhovich G."/>
            <person name="Grigoriev I.V."/>
            <person name="Lucas S.M."/>
            <person name="Steele R.E."/>
            <person name="Finnerty J.R."/>
            <person name="Technau U."/>
            <person name="Martindale M.Q."/>
            <person name="Rokhsar D.S."/>
        </authorList>
    </citation>
    <scope>NUCLEOTIDE SEQUENCE [LARGE SCALE GENOMIC DNA]</scope>
    <source>
        <strain evidence="3">CH2 X CH6</strain>
    </source>
</reference>
<evidence type="ECO:0000313" key="3">
    <source>
        <dbReference type="Proteomes" id="UP000001593"/>
    </source>
</evidence>
<dbReference type="EMBL" id="DS469614">
    <property type="protein sequence ID" value="EDO39073.1"/>
    <property type="molecule type" value="Genomic_DNA"/>
</dbReference>
<keyword evidence="3" id="KW-1185">Reference proteome</keyword>
<dbReference type="AlphaFoldDB" id="A7SB95"/>
<organism evidence="2 3">
    <name type="scientific">Nematostella vectensis</name>
    <name type="common">Starlet sea anemone</name>
    <dbReference type="NCBI Taxonomy" id="45351"/>
    <lineage>
        <taxon>Eukaryota</taxon>
        <taxon>Metazoa</taxon>
        <taxon>Cnidaria</taxon>
        <taxon>Anthozoa</taxon>
        <taxon>Hexacorallia</taxon>
        <taxon>Actiniaria</taxon>
        <taxon>Edwardsiidae</taxon>
        <taxon>Nematostella</taxon>
    </lineage>
</organism>